<evidence type="ECO:0000256" key="9">
    <source>
        <dbReference type="SAM" id="MobiDB-lite"/>
    </source>
</evidence>
<reference evidence="13 14" key="1">
    <citation type="submission" date="2021-06" db="EMBL/GenBank/DDBJ databases">
        <title>Actinoplanes lichenicola sp. nov., and Actinoplanes ovalisporus sp. nov., isolated from lichen in Thailand.</title>
        <authorList>
            <person name="Saeng-In P."/>
            <person name="Kanchanasin P."/>
            <person name="Yuki M."/>
            <person name="Kudo T."/>
            <person name="Ohkuma M."/>
            <person name="Phongsopitanun W."/>
            <person name="Tanasupawat S."/>
        </authorList>
    </citation>
    <scope>NUCLEOTIDE SEQUENCE [LARGE SCALE GENOMIC DNA]</scope>
    <source>
        <strain evidence="13 14">NBRC 110975</strain>
    </source>
</reference>
<evidence type="ECO:0000256" key="8">
    <source>
        <dbReference type="ARBA" id="ARBA00023012"/>
    </source>
</evidence>
<comment type="caution">
    <text evidence="13">The sequence shown here is derived from an EMBL/GenBank/DDBJ whole genome shotgun (WGS) entry which is preliminary data.</text>
</comment>
<dbReference type="PANTHER" id="PTHR24421:SF10">
    <property type="entry name" value="NITRATE_NITRITE SENSOR PROTEIN NARQ"/>
    <property type="match status" value="1"/>
</dbReference>
<name>A0ABS5YKA0_9ACTN</name>
<keyword evidence="10" id="KW-1133">Transmembrane helix</keyword>
<dbReference type="EMBL" id="JAHKKG010000003">
    <property type="protein sequence ID" value="MBU2663896.1"/>
    <property type="molecule type" value="Genomic_DNA"/>
</dbReference>
<evidence type="ECO:0000256" key="5">
    <source>
        <dbReference type="ARBA" id="ARBA00022741"/>
    </source>
</evidence>
<keyword evidence="7" id="KW-0067">ATP-binding</keyword>
<organism evidence="13 14">
    <name type="scientific">Paractinoplanes bogorensis</name>
    <dbReference type="NCBI Taxonomy" id="1610840"/>
    <lineage>
        <taxon>Bacteria</taxon>
        <taxon>Bacillati</taxon>
        <taxon>Actinomycetota</taxon>
        <taxon>Actinomycetes</taxon>
        <taxon>Micromonosporales</taxon>
        <taxon>Micromonosporaceae</taxon>
        <taxon>Paractinoplanes</taxon>
    </lineage>
</organism>
<evidence type="ECO:0000256" key="2">
    <source>
        <dbReference type="ARBA" id="ARBA00012438"/>
    </source>
</evidence>
<feature type="transmembrane region" description="Helical" evidence="10">
    <location>
        <begin position="58"/>
        <end position="75"/>
    </location>
</feature>
<evidence type="ECO:0000256" key="3">
    <source>
        <dbReference type="ARBA" id="ARBA00022553"/>
    </source>
</evidence>
<keyword evidence="3" id="KW-0597">Phosphoprotein</keyword>
<dbReference type="Gene3D" id="3.30.565.10">
    <property type="entry name" value="Histidine kinase-like ATPase, C-terminal domain"/>
    <property type="match status" value="1"/>
</dbReference>
<dbReference type="InterPro" id="IPR050482">
    <property type="entry name" value="Sensor_HK_TwoCompSys"/>
</dbReference>
<feature type="domain" description="Histidine kinase/HSP90-like ATPase" evidence="11">
    <location>
        <begin position="315"/>
        <end position="419"/>
    </location>
</feature>
<dbReference type="SUPFAM" id="SSF55874">
    <property type="entry name" value="ATPase domain of HSP90 chaperone/DNA topoisomerase II/histidine kinase"/>
    <property type="match status" value="1"/>
</dbReference>
<feature type="domain" description="Signal transduction histidine kinase subgroup 3 dimerisation and phosphoacceptor" evidence="12">
    <location>
        <begin position="205"/>
        <end position="270"/>
    </location>
</feature>
<evidence type="ECO:0000256" key="1">
    <source>
        <dbReference type="ARBA" id="ARBA00000085"/>
    </source>
</evidence>
<keyword evidence="10" id="KW-0812">Transmembrane</keyword>
<comment type="catalytic activity">
    <reaction evidence="1">
        <text>ATP + protein L-histidine = ADP + protein N-phospho-L-histidine.</text>
        <dbReference type="EC" id="2.7.13.3"/>
    </reaction>
</comment>
<dbReference type="CDD" id="cd16917">
    <property type="entry name" value="HATPase_UhpB-NarQ-NarX-like"/>
    <property type="match status" value="1"/>
</dbReference>
<evidence type="ECO:0000259" key="11">
    <source>
        <dbReference type="Pfam" id="PF02518"/>
    </source>
</evidence>
<evidence type="ECO:0000256" key="6">
    <source>
        <dbReference type="ARBA" id="ARBA00022777"/>
    </source>
</evidence>
<evidence type="ECO:0000256" key="7">
    <source>
        <dbReference type="ARBA" id="ARBA00022840"/>
    </source>
</evidence>
<dbReference type="GO" id="GO:0016301">
    <property type="term" value="F:kinase activity"/>
    <property type="evidence" value="ECO:0007669"/>
    <property type="project" value="UniProtKB-KW"/>
</dbReference>
<accession>A0ABS5YKA0</accession>
<feature type="transmembrane region" description="Helical" evidence="10">
    <location>
        <begin position="151"/>
        <end position="168"/>
    </location>
</feature>
<protein>
    <recommendedName>
        <fullName evidence="2">histidine kinase</fullName>
        <ecNumber evidence="2">2.7.13.3</ecNumber>
    </recommendedName>
</protein>
<evidence type="ECO:0000256" key="10">
    <source>
        <dbReference type="SAM" id="Phobius"/>
    </source>
</evidence>
<keyword evidence="14" id="KW-1185">Reference proteome</keyword>
<gene>
    <name evidence="13" type="ORF">KOI35_10385</name>
</gene>
<dbReference type="InterPro" id="IPR036890">
    <property type="entry name" value="HATPase_C_sf"/>
</dbReference>
<keyword evidence="10" id="KW-0472">Membrane</keyword>
<feature type="transmembrane region" description="Helical" evidence="10">
    <location>
        <begin position="112"/>
        <end position="139"/>
    </location>
</feature>
<dbReference type="InterPro" id="IPR003594">
    <property type="entry name" value="HATPase_dom"/>
</dbReference>
<sequence length="420" mass="44602">MPNVRALGSGLLVAVLGRDRVRPGHAAVLSWAFVLAGLGCAVVVWHGLGGVALDDPTTLVRLALVVGVAGPLMLLPRWPLVAWRIAVVGTLLNLPGQVAPDGLSWPWHPVQPVILGGLVLVVALVHRSATVFWIAMLSVATTIAHLPAERARVLVAAIIVVAVAGDQVRRRFEVYRRRAVRLDAQLVAERERAEVAQERHAVLAERQRIAREMHDVVAHHMSMIAVRAETAPYRLGDEPDDRDAEFVAIAGASRSALQDMRRLLSVLRSDSADTASPPSPGMADILAMTEAARASGLDVALDQDSGTVPPLVGRTAYRIVQEGLSNATRHAPGAAIRVRLSVDERALHIVVRNAPGESLTNERSRTADGLGKAAAGPSRSESGGHGIVGMRERVRALGGTISAGRCDDGGFEVRAELPLA</sequence>
<keyword evidence="4" id="KW-0808">Transferase</keyword>
<proteinExistence type="predicted"/>
<dbReference type="RefSeq" id="WP_215785962.1">
    <property type="nucleotide sequence ID" value="NZ_JAHKKG010000003.1"/>
</dbReference>
<evidence type="ECO:0000256" key="4">
    <source>
        <dbReference type="ARBA" id="ARBA00022679"/>
    </source>
</evidence>
<dbReference type="PANTHER" id="PTHR24421">
    <property type="entry name" value="NITRATE/NITRITE SENSOR PROTEIN NARX-RELATED"/>
    <property type="match status" value="1"/>
</dbReference>
<dbReference type="Gene3D" id="1.20.5.1930">
    <property type="match status" value="1"/>
</dbReference>
<feature type="transmembrane region" description="Helical" evidence="10">
    <location>
        <begin position="27"/>
        <end position="46"/>
    </location>
</feature>
<evidence type="ECO:0000259" key="12">
    <source>
        <dbReference type="Pfam" id="PF07730"/>
    </source>
</evidence>
<dbReference type="InterPro" id="IPR011712">
    <property type="entry name" value="Sig_transdc_His_kin_sub3_dim/P"/>
</dbReference>
<dbReference type="EC" id="2.7.13.3" evidence="2"/>
<feature type="region of interest" description="Disordered" evidence="9">
    <location>
        <begin position="358"/>
        <end position="387"/>
    </location>
</feature>
<dbReference type="Pfam" id="PF07730">
    <property type="entry name" value="HisKA_3"/>
    <property type="match status" value="1"/>
</dbReference>
<evidence type="ECO:0000313" key="13">
    <source>
        <dbReference type="EMBL" id="MBU2663896.1"/>
    </source>
</evidence>
<keyword evidence="8" id="KW-0902">Two-component regulatory system</keyword>
<dbReference type="Proteomes" id="UP001519654">
    <property type="component" value="Unassembled WGS sequence"/>
</dbReference>
<keyword evidence="6 13" id="KW-0418">Kinase</keyword>
<keyword evidence="5" id="KW-0547">Nucleotide-binding</keyword>
<dbReference type="Pfam" id="PF02518">
    <property type="entry name" value="HATPase_c"/>
    <property type="match status" value="1"/>
</dbReference>
<evidence type="ECO:0000313" key="14">
    <source>
        <dbReference type="Proteomes" id="UP001519654"/>
    </source>
</evidence>